<sequence>MMFTGGAHAKRRNAGGGSGRKSSADRRSPRAGRSPQARVGAEGYTYRTRIPVLNPTDLPPTTSTGKTYVYKTRVPRRDIAAASVSPAREKNNIGGAITKRRGAVKHNKVHVVRGHKLVAKFFRQPTFCAFCKDFLWGFGKQGYQCQACQTAVHKKCHDKLLTKCPESGRESENTIYLRERFKVDVPHRFRPYTFMSPTFCDHCGSMLYGFFRQGLRCDGKNRLRRDRPTIKIRSQALKDNPALRQHNERHEKSVGELLVEKFLIKDKKLDEAEKRLQLFHQVSLETEEDEEGQDLQQIKNKITRRFTRRRSSADIQLDPEQIEREVTYAQVQAKVLDTLVAEEQAEIENEVRRGTLIKKGAPGGPRAVPIFCRSVDGEPGSQDEEEATSQKVRKTLKKVKKKKKTTEKPSPPEAGENLRERTPSTSSDASADVQTSENDEEKVRKHSRPQMFKVEASNSVGDFSTIWVNSSPVEQFRESVKIPVPKKLLTRKTDRREVEEESETEIVLPVKKPYIKDTSRNSVYFTVKTPPETLKNDPLKKLQIITNGMKAEETSESLTERKINQILPVDATEEATKTPEYPKEKTLRRISSENVKEENKDTNQKTSSKDKIFPKEKKEVIQKKVIEIPKQKKLEFLDKKVPEFPVSSVVSVAKKQELLEPKIHDDPMITRVDENNVTLSVEPLASESSASEALPSAADRLPKASKINTDENNAVEAPKCTLRERQYLAKPTKAERDEDVVSSGRKVNKAVTLKNASKVGVSTEESIVDHLGQSLKEDNLSTKTSSSLDDANNNVVIKTTLSEGLKGDTQKAEGSRKVAEKIGKHVIEDDKGGKVNGPSVEKMVKKGVEEISRLPFKVPTEKTESNRIENKAEAKANSQSATKTETRTNKESKIPWRTKLSKVDTPGESSVALDRSISVDSTPVPTKERIDPNALKQSISVDENLMTKMALQKPAVVGEIGSLSKSTSTESIDFWSEIKGPESPKVTKVTNKGFNFADSKSWEPGQAVEDLGSGQLDKKKETDPKISVATPPAEFSNIAVIEEERKTEEKSSKFKTEQIISSTGTLSSTSEKSDFDKGDSAPKKGLKKKKNLSITIDQDAYATVKKAPFKREDSWSSTISFKSTTNTPDTTVPASEVSTPTAEIPVPVINIEETPTPTRSGSQVLYEEDEPKTPTNEYQENEILTMSKWNNRSDLSNVNEEKDISVPSKEANAICSPEDTPESSKKKKVVRKKKSSTIKKSSTKKEGSKDNKGSKKSSTKKSCAKSQEVLKTSEVKNSAKPNPKNNTPTQKPIDLIRMFYTTPSALLTATPRDLSKVRRAKIKRKKHHSRTPSVSSDSTGSTTSTATTESSGSTCTDDDPEHKRMNSTRSNDSGFDGSPRISTPSQSSDNQRNSDSSDHFPSGRITPPATNLPRFKKYTVTDFNFLKVLGKGSFGKVLLAELRGTECVYAVKCLKKDVVLEDDDVECTLIERKVLTLATRHPYLCHLFCTFQTDSHLFFVMEYLNGGDLMFHIQKSGRFPEPRARFYAAEIWSGLNFLHKKGIVYRDLKLDNVLLDFDGHIRIADFGMCKLQIFLDRTADTFCGTPDYMAPEIIKGLKYNQAVDWWSYGVLLYEMLTGQSPFSGCDEDELFWSICNERPFIPRYLSQDSSDILVALLEKDSGKRLPGHEIALHSFFQQLPWDRLERRQLEPPFKPALEHTLDTKYFDTAFTAERPRLTPVPEQILTSMDQGVFRGFSYTNPNATD</sequence>
<evidence type="ECO:0000256" key="14">
    <source>
        <dbReference type="SAM" id="MobiDB-lite"/>
    </source>
</evidence>
<evidence type="ECO:0000259" key="17">
    <source>
        <dbReference type="PROSITE" id="PS51285"/>
    </source>
</evidence>
<name>A0A6J3KQ93_9HYME</name>
<dbReference type="InterPro" id="IPR017892">
    <property type="entry name" value="Pkinase_C"/>
</dbReference>
<keyword evidence="9" id="KW-0863">Zinc-finger</keyword>
<dbReference type="GO" id="GO:0005524">
    <property type="term" value="F:ATP binding"/>
    <property type="evidence" value="ECO:0007669"/>
    <property type="project" value="UniProtKB-UniRule"/>
</dbReference>
<dbReference type="Pfam" id="PF00069">
    <property type="entry name" value="Pkinase"/>
    <property type="match status" value="1"/>
</dbReference>
<evidence type="ECO:0000256" key="1">
    <source>
        <dbReference type="ARBA" id="ARBA00005490"/>
    </source>
</evidence>
<keyword evidence="6" id="KW-0479">Metal-binding</keyword>
<feature type="compositionally biased region" description="Basic and acidic residues" evidence="14">
    <location>
        <begin position="859"/>
        <end position="874"/>
    </location>
</feature>
<dbReference type="InterPro" id="IPR008271">
    <property type="entry name" value="Ser/Thr_kinase_AS"/>
</dbReference>
<dbReference type="InterPro" id="IPR020454">
    <property type="entry name" value="DAG/PE-bd"/>
</dbReference>
<feature type="region of interest" description="Disordered" evidence="14">
    <location>
        <begin position="569"/>
        <end position="614"/>
    </location>
</feature>
<dbReference type="PROSITE" id="PS00107">
    <property type="entry name" value="PROTEIN_KINASE_ATP"/>
    <property type="match status" value="1"/>
</dbReference>
<feature type="compositionally biased region" description="Low complexity" evidence="14">
    <location>
        <begin position="1385"/>
        <end position="1394"/>
    </location>
</feature>
<feature type="compositionally biased region" description="Basic residues" evidence="14">
    <location>
        <begin position="391"/>
        <end position="405"/>
    </location>
</feature>
<evidence type="ECO:0000313" key="18">
    <source>
        <dbReference type="Proteomes" id="UP000504631"/>
    </source>
</evidence>
<feature type="compositionally biased region" description="Low complexity" evidence="14">
    <location>
        <begin position="682"/>
        <end position="698"/>
    </location>
</feature>
<feature type="compositionally biased region" description="Polar residues" evidence="14">
    <location>
        <begin position="1153"/>
        <end position="1163"/>
    </location>
</feature>
<dbReference type="PANTHER" id="PTHR24351">
    <property type="entry name" value="RIBOSOMAL PROTEIN S6 KINASE"/>
    <property type="match status" value="1"/>
</dbReference>
<dbReference type="Gene3D" id="1.10.510.10">
    <property type="entry name" value="Transferase(Phosphotransferase) domain 1"/>
    <property type="match status" value="1"/>
</dbReference>
<feature type="compositionally biased region" description="Basic and acidic residues" evidence="14">
    <location>
        <begin position="884"/>
        <end position="894"/>
    </location>
</feature>
<keyword evidence="18" id="KW-1185">Reference proteome</keyword>
<feature type="domain" description="Phorbol-ester/DAG-type" evidence="16">
    <location>
        <begin position="186"/>
        <end position="217"/>
    </location>
</feature>
<dbReference type="SMART" id="SM00220">
    <property type="entry name" value="S_TKc"/>
    <property type="match status" value="1"/>
</dbReference>
<keyword evidence="3" id="KW-0723">Serine/threonine-protein kinase</keyword>
<dbReference type="Pfam" id="PF00433">
    <property type="entry name" value="Pkinase_C"/>
    <property type="match status" value="1"/>
</dbReference>
<evidence type="ECO:0000256" key="12">
    <source>
        <dbReference type="ARBA" id="ARBA00022840"/>
    </source>
</evidence>
<evidence type="ECO:0000256" key="11">
    <source>
        <dbReference type="ARBA" id="ARBA00022833"/>
    </source>
</evidence>
<dbReference type="RefSeq" id="XP_033355468.1">
    <property type="nucleotide sequence ID" value="XM_033499577.1"/>
</dbReference>
<dbReference type="GO" id="GO:0008270">
    <property type="term" value="F:zinc ion binding"/>
    <property type="evidence" value="ECO:0007669"/>
    <property type="project" value="UniProtKB-KW"/>
</dbReference>
<comment type="similarity">
    <text evidence="1">Belongs to the protein kinase superfamily. AGC Ser/Thr protein kinase family. PKC subfamily.</text>
</comment>
<feature type="region of interest" description="Disordered" evidence="14">
    <location>
        <begin position="682"/>
        <end position="719"/>
    </location>
</feature>
<dbReference type="Gene3D" id="3.30.200.20">
    <property type="entry name" value="Phosphorylase Kinase, domain 1"/>
    <property type="match status" value="1"/>
</dbReference>
<feature type="compositionally biased region" description="Basic and acidic residues" evidence="14">
    <location>
        <begin position="1071"/>
        <end position="1082"/>
    </location>
</feature>
<keyword evidence="11" id="KW-0862">Zinc</keyword>
<keyword evidence="12 13" id="KW-0067">ATP-binding</keyword>
<evidence type="ECO:0000256" key="4">
    <source>
        <dbReference type="ARBA" id="ARBA00022553"/>
    </source>
</evidence>
<evidence type="ECO:0000259" key="15">
    <source>
        <dbReference type="PROSITE" id="PS50011"/>
    </source>
</evidence>
<reference evidence="19" key="1">
    <citation type="submission" date="2025-08" db="UniProtKB">
        <authorList>
            <consortium name="RefSeq"/>
        </authorList>
    </citation>
    <scope>IDENTIFICATION</scope>
    <source>
        <tissue evidence="19">Muscle</tissue>
    </source>
</reference>
<evidence type="ECO:0000256" key="5">
    <source>
        <dbReference type="ARBA" id="ARBA00022679"/>
    </source>
</evidence>
<feature type="domain" description="Phorbol-ester/DAG-type" evidence="16">
    <location>
        <begin position="114"/>
        <end position="164"/>
    </location>
</feature>
<feature type="region of interest" description="Disordered" evidence="14">
    <location>
        <begin position="357"/>
        <end position="453"/>
    </location>
</feature>
<evidence type="ECO:0000256" key="8">
    <source>
        <dbReference type="ARBA" id="ARBA00022741"/>
    </source>
</evidence>
<feature type="domain" description="Protein kinase" evidence="15">
    <location>
        <begin position="1423"/>
        <end position="1676"/>
    </location>
</feature>
<keyword evidence="10" id="KW-0418">Kinase</keyword>
<feature type="domain" description="AGC-kinase C-terminal" evidence="17">
    <location>
        <begin position="1677"/>
        <end position="1745"/>
    </location>
</feature>
<dbReference type="SUPFAM" id="SSF56112">
    <property type="entry name" value="Protein kinase-like (PK-like)"/>
    <property type="match status" value="1"/>
</dbReference>
<dbReference type="InterPro" id="IPR046349">
    <property type="entry name" value="C1-like_sf"/>
</dbReference>
<evidence type="ECO:0000256" key="6">
    <source>
        <dbReference type="ARBA" id="ARBA00022723"/>
    </source>
</evidence>
<keyword evidence="7" id="KW-0677">Repeat</keyword>
<feature type="compositionally biased region" description="Polar residues" evidence="14">
    <location>
        <begin position="1115"/>
        <end position="1141"/>
    </location>
</feature>
<evidence type="ECO:0000256" key="7">
    <source>
        <dbReference type="ARBA" id="ARBA00022737"/>
    </source>
</evidence>
<dbReference type="InterPro" id="IPR002219">
    <property type="entry name" value="PKC_DAG/PE"/>
</dbReference>
<feature type="region of interest" description="Disordered" evidence="14">
    <location>
        <begin position="1"/>
        <end position="41"/>
    </location>
</feature>
<feature type="region of interest" description="Disordered" evidence="14">
    <location>
        <begin position="1310"/>
        <end position="1408"/>
    </location>
</feature>
<evidence type="ECO:0000256" key="10">
    <source>
        <dbReference type="ARBA" id="ARBA00022777"/>
    </source>
</evidence>
<feature type="compositionally biased region" description="Basic residues" evidence="14">
    <location>
        <begin position="1254"/>
        <end position="1263"/>
    </location>
</feature>
<dbReference type="PROSITE" id="PS51285">
    <property type="entry name" value="AGC_KINASE_CTER"/>
    <property type="match status" value="1"/>
</dbReference>
<feature type="region of interest" description="Disordered" evidence="14">
    <location>
        <begin position="857"/>
        <end position="933"/>
    </location>
</feature>
<dbReference type="PROSITE" id="PS50081">
    <property type="entry name" value="ZF_DAG_PE_2"/>
    <property type="match status" value="2"/>
</dbReference>
<dbReference type="GeneID" id="117236531"/>
<evidence type="ECO:0000256" key="3">
    <source>
        <dbReference type="ARBA" id="ARBA00022527"/>
    </source>
</evidence>
<feature type="region of interest" description="Disordered" evidence="14">
    <location>
        <begin position="1115"/>
        <end position="1294"/>
    </location>
</feature>
<dbReference type="SMART" id="SM00133">
    <property type="entry name" value="S_TK_X"/>
    <property type="match status" value="1"/>
</dbReference>
<keyword evidence="8 13" id="KW-0547">Nucleotide-binding</keyword>
<gene>
    <name evidence="19" type="primary">LOC117236531</name>
</gene>
<evidence type="ECO:0000256" key="9">
    <source>
        <dbReference type="ARBA" id="ARBA00022771"/>
    </source>
</evidence>
<dbReference type="SMART" id="SM00109">
    <property type="entry name" value="C1"/>
    <property type="match status" value="2"/>
</dbReference>
<accession>A0A6J3KQ93</accession>
<feature type="compositionally biased region" description="Polar residues" evidence="14">
    <location>
        <begin position="423"/>
        <end position="436"/>
    </location>
</feature>
<feature type="binding site" evidence="13">
    <location>
        <position position="1452"/>
    </location>
    <ligand>
        <name>ATP</name>
        <dbReference type="ChEBI" id="CHEBI:30616"/>
    </ligand>
</feature>
<feature type="compositionally biased region" description="Basic and acidic residues" evidence="14">
    <location>
        <begin position="805"/>
        <end position="833"/>
    </location>
</feature>
<dbReference type="EC" id="2.7.11.13" evidence="2"/>
<feature type="compositionally biased region" description="Low complexity" evidence="14">
    <location>
        <begin position="1276"/>
        <end position="1292"/>
    </location>
</feature>
<dbReference type="Gene3D" id="3.30.60.20">
    <property type="match status" value="2"/>
</dbReference>
<dbReference type="FunFam" id="3.30.60.20:FF:000008">
    <property type="entry name" value="Protein kinase C theta"/>
    <property type="match status" value="1"/>
</dbReference>
<dbReference type="InterPro" id="IPR011009">
    <property type="entry name" value="Kinase-like_dom_sf"/>
</dbReference>
<dbReference type="SUPFAM" id="SSF57889">
    <property type="entry name" value="Cysteine-rich domain"/>
    <property type="match status" value="2"/>
</dbReference>
<dbReference type="PROSITE" id="PS00108">
    <property type="entry name" value="PROTEIN_KINASE_ST"/>
    <property type="match status" value="1"/>
</dbReference>
<dbReference type="InterPro" id="IPR017441">
    <property type="entry name" value="Protein_kinase_ATP_BS"/>
</dbReference>
<feature type="compositionally biased region" description="Basic residues" evidence="14">
    <location>
        <begin position="1317"/>
        <end position="1330"/>
    </location>
</feature>
<feature type="region of interest" description="Disordered" evidence="14">
    <location>
        <begin position="996"/>
        <end position="1092"/>
    </location>
</feature>
<dbReference type="InterPro" id="IPR000961">
    <property type="entry name" value="AGC-kinase_C"/>
</dbReference>
<feature type="compositionally biased region" description="Basic residues" evidence="14">
    <location>
        <begin position="1225"/>
        <end position="1237"/>
    </location>
</feature>
<protein>
    <recommendedName>
        <fullName evidence="2">protein kinase C</fullName>
        <ecNumber evidence="2">2.7.11.13</ecNumber>
    </recommendedName>
</protein>
<evidence type="ECO:0000313" key="19">
    <source>
        <dbReference type="RefSeq" id="XP_033355468.1"/>
    </source>
</evidence>
<dbReference type="Pfam" id="PF00130">
    <property type="entry name" value="C1_1"/>
    <property type="match status" value="2"/>
</dbReference>
<keyword evidence="5" id="KW-0808">Transferase</keyword>
<feature type="compositionally biased region" description="Basic and acidic residues" evidence="14">
    <location>
        <begin position="574"/>
        <end position="614"/>
    </location>
</feature>
<organism evidence="18 19">
    <name type="scientific">Bombus vosnesenskii</name>
    <dbReference type="NCBI Taxonomy" id="207650"/>
    <lineage>
        <taxon>Eukaryota</taxon>
        <taxon>Metazoa</taxon>
        <taxon>Ecdysozoa</taxon>
        <taxon>Arthropoda</taxon>
        <taxon>Hexapoda</taxon>
        <taxon>Insecta</taxon>
        <taxon>Pterygota</taxon>
        <taxon>Neoptera</taxon>
        <taxon>Endopterygota</taxon>
        <taxon>Hymenoptera</taxon>
        <taxon>Apocrita</taxon>
        <taxon>Aculeata</taxon>
        <taxon>Apoidea</taxon>
        <taxon>Anthophila</taxon>
        <taxon>Apidae</taxon>
        <taxon>Bombus</taxon>
        <taxon>Pyrobombus</taxon>
    </lineage>
</organism>
<dbReference type="PROSITE" id="PS00479">
    <property type="entry name" value="ZF_DAG_PE_1"/>
    <property type="match status" value="1"/>
</dbReference>
<dbReference type="PROSITE" id="PS50011">
    <property type="entry name" value="PROTEIN_KINASE_DOM"/>
    <property type="match status" value="1"/>
</dbReference>
<dbReference type="PRINTS" id="PR00008">
    <property type="entry name" value="DAGPEDOMAIN"/>
</dbReference>
<feature type="compositionally biased region" description="Polar residues" evidence="14">
    <location>
        <begin position="1173"/>
        <end position="1198"/>
    </location>
</feature>
<feature type="compositionally biased region" description="Low complexity" evidence="14">
    <location>
        <begin position="1061"/>
        <end position="1070"/>
    </location>
</feature>
<feature type="compositionally biased region" description="Basic and acidic residues" evidence="14">
    <location>
        <begin position="1042"/>
        <end position="1056"/>
    </location>
</feature>
<evidence type="ECO:0000256" key="13">
    <source>
        <dbReference type="PROSITE-ProRule" id="PRU10141"/>
    </source>
</evidence>
<evidence type="ECO:0000259" key="16">
    <source>
        <dbReference type="PROSITE" id="PS50081"/>
    </source>
</evidence>
<dbReference type="InterPro" id="IPR000719">
    <property type="entry name" value="Prot_kinase_dom"/>
</dbReference>
<dbReference type="FunFam" id="3.30.200.20:FF:000020">
    <property type="entry name" value="Protein kinase C, alpha"/>
    <property type="match status" value="1"/>
</dbReference>
<dbReference type="GO" id="GO:0004697">
    <property type="term" value="F:diacylglycerol-dependent serine/threonine kinase activity"/>
    <property type="evidence" value="ECO:0007669"/>
    <property type="project" value="UniProtKB-EC"/>
</dbReference>
<dbReference type="Proteomes" id="UP000504631">
    <property type="component" value="Unplaced"/>
</dbReference>
<dbReference type="CDD" id="cd20834">
    <property type="entry name" value="C1_nPKC_theta-like_rpt1"/>
    <property type="match status" value="1"/>
</dbReference>
<feature type="compositionally biased region" description="Low complexity" evidence="14">
    <location>
        <begin position="1331"/>
        <end position="1355"/>
    </location>
</feature>
<feature type="compositionally biased region" description="Basic and acidic residues" evidence="14">
    <location>
        <begin position="1243"/>
        <end position="1253"/>
    </location>
</feature>
<keyword evidence="4" id="KW-0597">Phosphoprotein</keyword>
<proteinExistence type="inferred from homology"/>
<dbReference type="FunFam" id="1.10.510.10:FF:000023">
    <property type="entry name" value="Protein kinase C"/>
    <property type="match status" value="1"/>
</dbReference>
<evidence type="ECO:0000256" key="2">
    <source>
        <dbReference type="ARBA" id="ARBA00012429"/>
    </source>
</evidence>
<feature type="region of interest" description="Disordered" evidence="14">
    <location>
        <begin position="805"/>
        <end position="839"/>
    </location>
</feature>